<evidence type="ECO:0000256" key="3">
    <source>
        <dbReference type="ARBA" id="ARBA00022741"/>
    </source>
</evidence>
<dbReference type="InterPro" id="IPR003593">
    <property type="entry name" value="AAA+_ATPase"/>
</dbReference>
<evidence type="ECO:0000259" key="6">
    <source>
        <dbReference type="SMART" id="SM00382"/>
    </source>
</evidence>
<evidence type="ECO:0000256" key="2">
    <source>
        <dbReference type="ARBA" id="ARBA00008531"/>
    </source>
</evidence>
<sequence>MRLKNYLAASMTEAMNQVKEELGPDAIIISAETVDGQFKVVAALEEREDIDFNAADELKITPSRFRFDDSHLRDCLDYHGVIDTVAERILAYCRNLSFERGISDEHRLLSACFAEMFAFGSLLDLNCPVKMFMGVPGSGKSTIIAKVATQARFNKIRCCIISTDNVRAGANHQLEAFAKILETDFFFCKGGRSLFDAVRSARQNYQLVLIDTPGVNPFITAEIERLRSLAEVVKCEMVMTVDAGKNSFEAVEIAEIFNQFGIKYLLPTRLDLTRRIGSLISIAGCCRIGFCAASVSSGIAQGLASVNHKSLAKLILS</sequence>
<accession>A0A9D1M5L5</accession>
<dbReference type="GO" id="GO:0003924">
    <property type="term" value="F:GTPase activity"/>
    <property type="evidence" value="ECO:0007669"/>
    <property type="project" value="TreeGrafter"/>
</dbReference>
<protein>
    <recommendedName>
        <fullName evidence="10">Flagellar biosynthesis protein FlhF</fullName>
    </recommendedName>
</protein>
<keyword evidence="5" id="KW-0472">Membrane</keyword>
<reference evidence="8" key="1">
    <citation type="submission" date="2020-10" db="EMBL/GenBank/DDBJ databases">
        <authorList>
            <person name="Gilroy R."/>
        </authorList>
    </citation>
    <scope>NUCLEOTIDE SEQUENCE</scope>
    <source>
        <strain evidence="8">ChiW3-316</strain>
    </source>
</reference>
<feature type="domain" description="AAA+ ATPase" evidence="6">
    <location>
        <begin position="126"/>
        <end position="266"/>
    </location>
</feature>
<organism evidence="8 9">
    <name type="scientific">Candidatus Scatocola faecipullorum</name>
    <dbReference type="NCBI Taxonomy" id="2840917"/>
    <lineage>
        <taxon>Bacteria</taxon>
        <taxon>Pseudomonadati</taxon>
        <taxon>Pseudomonadota</taxon>
        <taxon>Alphaproteobacteria</taxon>
        <taxon>Rhodospirillales</taxon>
        <taxon>Rhodospirillaceae</taxon>
        <taxon>Rhodospirillaceae incertae sedis</taxon>
        <taxon>Candidatus Scatocola</taxon>
    </lineage>
</organism>
<dbReference type="PANTHER" id="PTHR43134:SF3">
    <property type="entry name" value="FLAGELLAR BIOSYNTHESIS PROTEIN FLHF"/>
    <property type="match status" value="1"/>
</dbReference>
<dbReference type="GO" id="GO:0005047">
    <property type="term" value="F:signal recognition particle binding"/>
    <property type="evidence" value="ECO:0007669"/>
    <property type="project" value="TreeGrafter"/>
</dbReference>
<dbReference type="SMART" id="SM00962">
    <property type="entry name" value="SRP54"/>
    <property type="match status" value="1"/>
</dbReference>
<dbReference type="AlphaFoldDB" id="A0A9D1M5L5"/>
<dbReference type="EMBL" id="DVNC01000053">
    <property type="protein sequence ID" value="HIU53988.1"/>
    <property type="molecule type" value="Genomic_DNA"/>
</dbReference>
<proteinExistence type="inferred from homology"/>
<name>A0A9D1M5L5_9PROT</name>
<evidence type="ECO:0000313" key="8">
    <source>
        <dbReference type="EMBL" id="HIU53988.1"/>
    </source>
</evidence>
<evidence type="ECO:0000313" key="9">
    <source>
        <dbReference type="Proteomes" id="UP000824107"/>
    </source>
</evidence>
<evidence type="ECO:0000256" key="5">
    <source>
        <dbReference type="ARBA" id="ARBA00023136"/>
    </source>
</evidence>
<dbReference type="PANTHER" id="PTHR43134">
    <property type="entry name" value="SIGNAL RECOGNITION PARTICLE RECEPTOR SUBUNIT ALPHA"/>
    <property type="match status" value="1"/>
</dbReference>
<reference evidence="8" key="2">
    <citation type="journal article" date="2021" name="PeerJ">
        <title>Extensive microbial diversity within the chicken gut microbiome revealed by metagenomics and culture.</title>
        <authorList>
            <person name="Gilroy R."/>
            <person name="Ravi A."/>
            <person name="Getino M."/>
            <person name="Pursley I."/>
            <person name="Horton D.L."/>
            <person name="Alikhan N.F."/>
            <person name="Baker D."/>
            <person name="Gharbi K."/>
            <person name="Hall N."/>
            <person name="Watson M."/>
            <person name="Adriaenssens E.M."/>
            <person name="Foster-Nyarko E."/>
            <person name="Jarju S."/>
            <person name="Secka A."/>
            <person name="Antonio M."/>
            <person name="Oren A."/>
            <person name="Chaudhuri R.R."/>
            <person name="La Ragione R."/>
            <person name="Hildebrand F."/>
            <person name="Pallen M.J."/>
        </authorList>
    </citation>
    <scope>NUCLEOTIDE SEQUENCE</scope>
    <source>
        <strain evidence="8">ChiW3-316</strain>
    </source>
</reference>
<dbReference type="Proteomes" id="UP000824107">
    <property type="component" value="Unassembled WGS sequence"/>
</dbReference>
<comment type="subcellular location">
    <subcellularLocation>
        <location evidence="1">Cell inner membrane</location>
        <topology evidence="1">Peripheral membrane protein</topology>
        <orientation evidence="1">Cytoplasmic side</orientation>
    </subcellularLocation>
</comment>
<gene>
    <name evidence="8" type="ORF">IAD20_07920</name>
</gene>
<dbReference type="SUPFAM" id="SSF52540">
    <property type="entry name" value="P-loop containing nucleoside triphosphate hydrolases"/>
    <property type="match status" value="1"/>
</dbReference>
<evidence type="ECO:0008006" key="10">
    <source>
        <dbReference type="Google" id="ProtNLM"/>
    </source>
</evidence>
<comment type="similarity">
    <text evidence="2">Belongs to the GTP-binding SRP family.</text>
</comment>
<dbReference type="GO" id="GO:0006614">
    <property type="term" value="P:SRP-dependent cotranslational protein targeting to membrane"/>
    <property type="evidence" value="ECO:0007669"/>
    <property type="project" value="InterPro"/>
</dbReference>
<dbReference type="Pfam" id="PF00448">
    <property type="entry name" value="SRP54"/>
    <property type="match status" value="1"/>
</dbReference>
<dbReference type="Gene3D" id="3.40.50.300">
    <property type="entry name" value="P-loop containing nucleotide triphosphate hydrolases"/>
    <property type="match status" value="1"/>
</dbReference>
<dbReference type="GO" id="GO:0005525">
    <property type="term" value="F:GTP binding"/>
    <property type="evidence" value="ECO:0007669"/>
    <property type="project" value="UniProtKB-KW"/>
</dbReference>
<feature type="domain" description="SRP54-type proteins GTP-binding" evidence="7">
    <location>
        <begin position="127"/>
        <end position="317"/>
    </location>
</feature>
<dbReference type="InterPro" id="IPR027417">
    <property type="entry name" value="P-loop_NTPase"/>
</dbReference>
<dbReference type="SMART" id="SM00382">
    <property type="entry name" value="AAA"/>
    <property type="match status" value="1"/>
</dbReference>
<comment type="caution">
    <text evidence="8">The sequence shown here is derived from an EMBL/GenBank/DDBJ whole genome shotgun (WGS) entry which is preliminary data.</text>
</comment>
<evidence type="ECO:0000259" key="7">
    <source>
        <dbReference type="SMART" id="SM00962"/>
    </source>
</evidence>
<evidence type="ECO:0000256" key="1">
    <source>
        <dbReference type="ARBA" id="ARBA00004515"/>
    </source>
</evidence>
<evidence type="ECO:0000256" key="4">
    <source>
        <dbReference type="ARBA" id="ARBA00023134"/>
    </source>
</evidence>
<dbReference type="GO" id="GO:0005886">
    <property type="term" value="C:plasma membrane"/>
    <property type="evidence" value="ECO:0007669"/>
    <property type="project" value="UniProtKB-SubCell"/>
</dbReference>
<keyword evidence="4" id="KW-0342">GTP-binding</keyword>
<keyword evidence="3" id="KW-0547">Nucleotide-binding</keyword>
<dbReference type="InterPro" id="IPR000897">
    <property type="entry name" value="SRP54_GTPase_dom"/>
</dbReference>